<evidence type="ECO:0000256" key="11">
    <source>
        <dbReference type="SAM" id="Coils"/>
    </source>
</evidence>
<keyword evidence="13" id="KW-1185">Reference proteome</keyword>
<dbReference type="GO" id="GO:0009288">
    <property type="term" value="C:bacterial-type flagellum"/>
    <property type="evidence" value="ECO:0007669"/>
    <property type="project" value="InterPro"/>
</dbReference>
<evidence type="ECO:0000256" key="4">
    <source>
        <dbReference type="ARBA" id="ARBA00022448"/>
    </source>
</evidence>
<dbReference type="Gene3D" id="1.10.287.1700">
    <property type="match status" value="1"/>
</dbReference>
<accession>A0A9X4AKR2</accession>
<dbReference type="Pfam" id="PF02050">
    <property type="entry name" value="FliJ"/>
    <property type="match status" value="1"/>
</dbReference>
<dbReference type="Proteomes" id="UP001145050">
    <property type="component" value="Unassembled WGS sequence"/>
</dbReference>
<reference evidence="12" key="1">
    <citation type="submission" date="2022-06" db="EMBL/GenBank/DDBJ databases">
        <title>Aquibacillus sp. a new bacterium isolated from soil saline samples.</title>
        <authorList>
            <person name="Galisteo C."/>
            <person name="De La Haba R."/>
            <person name="Sanchez-Porro C."/>
            <person name="Ventosa A."/>
        </authorList>
    </citation>
    <scope>NUCLEOTIDE SEQUENCE</scope>
    <source>
        <strain evidence="12">3ASR75-11</strain>
    </source>
</reference>
<protein>
    <recommendedName>
        <fullName evidence="3">Flagellar FliJ protein</fullName>
    </recommendedName>
</protein>
<proteinExistence type="inferred from homology"/>
<gene>
    <name evidence="12" type="primary">fliJ</name>
    <name evidence="12" type="ORF">NC797_03520</name>
</gene>
<keyword evidence="11" id="KW-0175">Coiled coil</keyword>
<keyword evidence="12" id="KW-0966">Cell projection</keyword>
<evidence type="ECO:0000256" key="10">
    <source>
        <dbReference type="ARBA" id="ARBA00023225"/>
    </source>
</evidence>
<dbReference type="GO" id="GO:0015031">
    <property type="term" value="P:protein transport"/>
    <property type="evidence" value="ECO:0007669"/>
    <property type="project" value="UniProtKB-KW"/>
</dbReference>
<evidence type="ECO:0000256" key="5">
    <source>
        <dbReference type="ARBA" id="ARBA00022475"/>
    </source>
</evidence>
<dbReference type="InterPro" id="IPR012823">
    <property type="entry name" value="Flagell_FliJ"/>
</dbReference>
<evidence type="ECO:0000313" key="12">
    <source>
        <dbReference type="EMBL" id="MDC3423577.1"/>
    </source>
</evidence>
<dbReference type="RefSeq" id="WP_272435310.1">
    <property type="nucleotide sequence ID" value="NZ_JAMQKB010000002.1"/>
</dbReference>
<dbReference type="NCBIfam" id="TIGR02473">
    <property type="entry name" value="flagell_FliJ"/>
    <property type="match status" value="1"/>
</dbReference>
<keyword evidence="8" id="KW-0653">Protein transport</keyword>
<evidence type="ECO:0000256" key="9">
    <source>
        <dbReference type="ARBA" id="ARBA00023136"/>
    </source>
</evidence>
<evidence type="ECO:0000256" key="6">
    <source>
        <dbReference type="ARBA" id="ARBA00022500"/>
    </source>
</evidence>
<evidence type="ECO:0000256" key="3">
    <source>
        <dbReference type="ARBA" id="ARBA00020392"/>
    </source>
</evidence>
<dbReference type="AlphaFoldDB" id="A0A9X4AKR2"/>
<dbReference type="GO" id="GO:0071973">
    <property type="term" value="P:bacterial-type flagellum-dependent cell motility"/>
    <property type="evidence" value="ECO:0007669"/>
    <property type="project" value="InterPro"/>
</dbReference>
<comment type="subcellular location">
    <subcellularLocation>
        <location evidence="1">Cell membrane</location>
        <topology evidence="1">Peripheral membrane protein</topology>
        <orientation evidence="1">Cytoplasmic side</orientation>
    </subcellularLocation>
</comment>
<keyword evidence="5" id="KW-1003">Cell membrane</keyword>
<evidence type="ECO:0000256" key="1">
    <source>
        <dbReference type="ARBA" id="ARBA00004413"/>
    </source>
</evidence>
<dbReference type="GO" id="GO:0006935">
    <property type="term" value="P:chemotaxis"/>
    <property type="evidence" value="ECO:0007669"/>
    <property type="project" value="UniProtKB-KW"/>
</dbReference>
<evidence type="ECO:0000256" key="7">
    <source>
        <dbReference type="ARBA" id="ARBA00022795"/>
    </source>
</evidence>
<keyword evidence="12" id="KW-0969">Cilium</keyword>
<sequence>MATSSYTKILQVREHEKTDAYKMYKKAVDSFEEIGMELFHLLKKKEEAEREYHSTLSGSAPIATITFQHSYLERLKHQIEHVQIAVNNARAEMEKQQGKLTNAHMEVKKMEQLIHNDFIVYHQKLTKQENEQMDEISIRQYVNGNR</sequence>
<keyword evidence="7" id="KW-1005">Bacterial flagellum biogenesis</keyword>
<keyword evidence="6" id="KW-0145">Chemotaxis</keyword>
<keyword evidence="4" id="KW-0813">Transport</keyword>
<comment type="caution">
    <text evidence="12">The sequence shown here is derived from an EMBL/GenBank/DDBJ whole genome shotgun (WGS) entry which is preliminary data.</text>
</comment>
<dbReference type="GO" id="GO:0005886">
    <property type="term" value="C:plasma membrane"/>
    <property type="evidence" value="ECO:0007669"/>
    <property type="project" value="UniProtKB-SubCell"/>
</dbReference>
<keyword evidence="9" id="KW-0472">Membrane</keyword>
<organism evidence="12 13">
    <name type="scientific">Terrihalobacillus insolitus</name>
    <dbReference type="NCBI Taxonomy" id="2950438"/>
    <lineage>
        <taxon>Bacteria</taxon>
        <taxon>Bacillati</taxon>
        <taxon>Bacillota</taxon>
        <taxon>Bacilli</taxon>
        <taxon>Bacillales</taxon>
        <taxon>Bacillaceae</taxon>
        <taxon>Terrihalobacillus</taxon>
    </lineage>
</organism>
<evidence type="ECO:0000256" key="8">
    <source>
        <dbReference type="ARBA" id="ARBA00022927"/>
    </source>
</evidence>
<feature type="coiled-coil region" evidence="11">
    <location>
        <begin position="72"/>
        <end position="113"/>
    </location>
</feature>
<evidence type="ECO:0000256" key="2">
    <source>
        <dbReference type="ARBA" id="ARBA00010004"/>
    </source>
</evidence>
<keyword evidence="12" id="KW-0282">Flagellum</keyword>
<name>A0A9X4AKR2_9BACI</name>
<dbReference type="EMBL" id="JAMQKB010000002">
    <property type="protein sequence ID" value="MDC3423577.1"/>
    <property type="molecule type" value="Genomic_DNA"/>
</dbReference>
<dbReference type="GO" id="GO:0044781">
    <property type="term" value="P:bacterial-type flagellum organization"/>
    <property type="evidence" value="ECO:0007669"/>
    <property type="project" value="UniProtKB-KW"/>
</dbReference>
<evidence type="ECO:0000313" key="13">
    <source>
        <dbReference type="Proteomes" id="UP001145050"/>
    </source>
</evidence>
<dbReference type="InterPro" id="IPR053716">
    <property type="entry name" value="Flag_assembly_chemotaxis_eff"/>
</dbReference>
<comment type="similarity">
    <text evidence="2">Belongs to the FliJ family.</text>
</comment>
<keyword evidence="10" id="KW-1006">Bacterial flagellum protein export</keyword>